<keyword evidence="3" id="KW-0812">Transmembrane</keyword>
<evidence type="ECO:0000256" key="4">
    <source>
        <dbReference type="ARBA" id="ARBA00022729"/>
    </source>
</evidence>
<evidence type="ECO:0000256" key="8">
    <source>
        <dbReference type="ARBA" id="ARBA00023237"/>
    </source>
</evidence>
<dbReference type="PANTHER" id="PTHR30069:SF53">
    <property type="entry name" value="COLICIN I RECEPTOR-RELATED"/>
    <property type="match status" value="1"/>
</dbReference>
<dbReference type="SUPFAM" id="SSF56935">
    <property type="entry name" value="Porins"/>
    <property type="match status" value="1"/>
</dbReference>
<keyword evidence="7" id="KW-0472">Membrane</keyword>
<feature type="domain" description="TonB-dependent receptor plug" evidence="10">
    <location>
        <begin position="51"/>
        <end position="158"/>
    </location>
</feature>
<dbReference type="Gene3D" id="2.170.130.10">
    <property type="entry name" value="TonB-dependent receptor, plug domain"/>
    <property type="match status" value="1"/>
</dbReference>
<comment type="caution">
    <text evidence="11">The sequence shown here is derived from an EMBL/GenBank/DDBJ whole genome shotgun (WGS) entry which is preliminary data.</text>
</comment>
<reference evidence="11" key="1">
    <citation type="submission" date="2016-10" db="EMBL/GenBank/DDBJ databases">
        <title>Sequence of Gallionella enrichment culture.</title>
        <authorList>
            <person name="Poehlein A."/>
            <person name="Muehling M."/>
            <person name="Daniel R."/>
        </authorList>
    </citation>
    <scope>NUCLEOTIDE SEQUENCE</scope>
</reference>
<dbReference type="Pfam" id="PF00593">
    <property type="entry name" value="TonB_dep_Rec_b-barrel"/>
    <property type="match status" value="1"/>
</dbReference>
<proteinExistence type="predicted"/>
<keyword evidence="2" id="KW-0813">Transport</keyword>
<evidence type="ECO:0000256" key="2">
    <source>
        <dbReference type="ARBA" id="ARBA00022448"/>
    </source>
</evidence>
<comment type="subcellular location">
    <subcellularLocation>
        <location evidence="1">Cell outer membrane</location>
        <topology evidence="1">Multi-pass membrane protein</topology>
    </subcellularLocation>
</comment>
<gene>
    <name evidence="11" type="primary">btuB_12</name>
    <name evidence="11" type="ORF">GALL_105290</name>
</gene>
<evidence type="ECO:0000256" key="1">
    <source>
        <dbReference type="ARBA" id="ARBA00004571"/>
    </source>
</evidence>
<dbReference type="InterPro" id="IPR037066">
    <property type="entry name" value="Plug_dom_sf"/>
</dbReference>
<dbReference type="AlphaFoldDB" id="A0A1J5SFQ5"/>
<dbReference type="CDD" id="cd01347">
    <property type="entry name" value="ligand_gated_channel"/>
    <property type="match status" value="1"/>
</dbReference>
<evidence type="ECO:0000256" key="5">
    <source>
        <dbReference type="ARBA" id="ARBA00023065"/>
    </source>
</evidence>
<dbReference type="InterPro" id="IPR000531">
    <property type="entry name" value="Beta-barrel_TonB"/>
</dbReference>
<name>A0A1J5SFQ5_9ZZZZ</name>
<dbReference type="PANTHER" id="PTHR30069">
    <property type="entry name" value="TONB-DEPENDENT OUTER MEMBRANE RECEPTOR"/>
    <property type="match status" value="1"/>
</dbReference>
<dbReference type="GO" id="GO:0009279">
    <property type="term" value="C:cell outer membrane"/>
    <property type="evidence" value="ECO:0007669"/>
    <property type="project" value="UniProtKB-SubCell"/>
</dbReference>
<evidence type="ECO:0000259" key="10">
    <source>
        <dbReference type="Pfam" id="PF07715"/>
    </source>
</evidence>
<dbReference type="GO" id="GO:0006811">
    <property type="term" value="P:monoatomic ion transport"/>
    <property type="evidence" value="ECO:0007669"/>
    <property type="project" value="UniProtKB-KW"/>
</dbReference>
<keyword evidence="4" id="KW-0732">Signal</keyword>
<evidence type="ECO:0000256" key="6">
    <source>
        <dbReference type="ARBA" id="ARBA00023077"/>
    </source>
</evidence>
<dbReference type="PROSITE" id="PS52016">
    <property type="entry name" value="TONB_DEPENDENT_REC_3"/>
    <property type="match status" value="1"/>
</dbReference>
<evidence type="ECO:0000259" key="9">
    <source>
        <dbReference type="Pfam" id="PF00593"/>
    </source>
</evidence>
<accession>A0A1J5SFQ5</accession>
<dbReference type="InterPro" id="IPR036942">
    <property type="entry name" value="Beta-barrel_TonB_sf"/>
</dbReference>
<dbReference type="GO" id="GO:0015889">
    <property type="term" value="P:cobalamin transport"/>
    <property type="evidence" value="ECO:0007669"/>
    <property type="project" value="TreeGrafter"/>
</dbReference>
<keyword evidence="6" id="KW-0798">TonB box</keyword>
<dbReference type="Gene3D" id="2.40.170.20">
    <property type="entry name" value="TonB-dependent receptor, beta-barrel domain"/>
    <property type="match status" value="1"/>
</dbReference>
<evidence type="ECO:0000256" key="3">
    <source>
        <dbReference type="ARBA" id="ARBA00022692"/>
    </source>
</evidence>
<keyword evidence="5" id="KW-0406">Ion transport</keyword>
<dbReference type="InterPro" id="IPR012910">
    <property type="entry name" value="Plug_dom"/>
</dbReference>
<dbReference type="Pfam" id="PF07715">
    <property type="entry name" value="Plug"/>
    <property type="match status" value="1"/>
</dbReference>
<protein>
    <submittedName>
        <fullName evidence="11">Vitamin B12 transporter BtuB</fullName>
    </submittedName>
</protein>
<dbReference type="InterPro" id="IPR039426">
    <property type="entry name" value="TonB-dep_rcpt-like"/>
</dbReference>
<organism evidence="11">
    <name type="scientific">mine drainage metagenome</name>
    <dbReference type="NCBI Taxonomy" id="410659"/>
    <lineage>
        <taxon>unclassified sequences</taxon>
        <taxon>metagenomes</taxon>
        <taxon>ecological metagenomes</taxon>
    </lineage>
</organism>
<feature type="domain" description="TonB-dependent receptor-like beta-barrel" evidence="9">
    <location>
        <begin position="205"/>
        <end position="586"/>
    </location>
</feature>
<dbReference type="EMBL" id="MLJW01000038">
    <property type="protein sequence ID" value="OIR07273.1"/>
    <property type="molecule type" value="Genomic_DNA"/>
</dbReference>
<sequence length="612" mass="65670">MTQLLPTRSSGWFWMACGAVAAAVPSIARSQEQASNLDAFVVSASRTPQDPRTVPSTVTSLSLDDLQASQVFSLSTALSEVPGVSVVNTGAVGGQSAVFIRGANSDQVLFVVDGIRMNTRSADYSNFLGGADLGGIDRIEVLQGPQGTLYGSSAMGGVILIDTAHGCGTPSGSLGTEAGSFGTYAGSASLEGGTKSLGYSVSASHLTTNNDRPFNRDNDWNWSTRIEDQVASGVLVGATYRGEYGQYQEPGSTLYPSQGLVMNRNDLFTTYAQVQPDSSFTSRVTAALHHTDYDYTASWGDSVLRNTRRILDWQNVWNASSKVELVAGANLEQSRFVAGGGVTDDHISSGYLSGTFKPVHDLSVIGGLRYDQFSSFGSATTGRFGAAYFIESTGTTIRSTYGTAFTAPGSDDRFGVPAWGQLPNPTIRPERSRGWDFGVEQSVLAGRVTLGATAFRTLYRDLFDWQTTDFVTYQGMTVNRSRASVRGLEFSADGRITSRLFARLAYTYLDSRDDTTGARLVRRPRQVADAELRGRITSAWQAGAGLHLVGDRTDLGGSLGGYATVRVFTSYDLGHGITASLRVENLLDRKYQEVIGYPALPFGAYGSVVWKF</sequence>
<keyword evidence="8" id="KW-0998">Cell outer membrane</keyword>
<evidence type="ECO:0000256" key="7">
    <source>
        <dbReference type="ARBA" id="ARBA00023136"/>
    </source>
</evidence>
<evidence type="ECO:0000313" key="11">
    <source>
        <dbReference type="EMBL" id="OIR07273.1"/>
    </source>
</evidence>